<keyword evidence="1" id="KW-1133">Transmembrane helix</keyword>
<reference evidence="2" key="1">
    <citation type="submission" date="2014-11" db="EMBL/GenBank/DDBJ databases">
        <authorList>
            <person name="Amaro Gonzalez C."/>
        </authorList>
    </citation>
    <scope>NUCLEOTIDE SEQUENCE</scope>
</reference>
<evidence type="ECO:0000256" key="1">
    <source>
        <dbReference type="SAM" id="Phobius"/>
    </source>
</evidence>
<feature type="transmembrane region" description="Helical" evidence="1">
    <location>
        <begin position="57"/>
        <end position="76"/>
    </location>
</feature>
<proteinExistence type="predicted"/>
<keyword evidence="1" id="KW-0472">Membrane</keyword>
<dbReference type="AlphaFoldDB" id="A0A0E9SFS3"/>
<organism evidence="2">
    <name type="scientific">Anguilla anguilla</name>
    <name type="common">European freshwater eel</name>
    <name type="synonym">Muraena anguilla</name>
    <dbReference type="NCBI Taxonomy" id="7936"/>
    <lineage>
        <taxon>Eukaryota</taxon>
        <taxon>Metazoa</taxon>
        <taxon>Chordata</taxon>
        <taxon>Craniata</taxon>
        <taxon>Vertebrata</taxon>
        <taxon>Euteleostomi</taxon>
        <taxon>Actinopterygii</taxon>
        <taxon>Neopterygii</taxon>
        <taxon>Teleostei</taxon>
        <taxon>Anguilliformes</taxon>
        <taxon>Anguillidae</taxon>
        <taxon>Anguilla</taxon>
    </lineage>
</organism>
<protein>
    <submittedName>
        <fullName evidence="2">Uncharacterized protein</fullName>
    </submittedName>
</protein>
<sequence length="79" mass="9470">MVMKMVHTTFICQTLSKTSIFTSKKQVVTQQIYCIKIQNYVLLKYNYRINQSKKTQYLWNILLALQIITVVYMHHINAR</sequence>
<reference evidence="2" key="2">
    <citation type="journal article" date="2015" name="Fish Shellfish Immunol.">
        <title>Early steps in the European eel (Anguilla anguilla)-Vibrio vulnificus interaction in the gills: Role of the RtxA13 toxin.</title>
        <authorList>
            <person name="Callol A."/>
            <person name="Pajuelo D."/>
            <person name="Ebbesson L."/>
            <person name="Teles M."/>
            <person name="MacKenzie S."/>
            <person name="Amaro C."/>
        </authorList>
    </citation>
    <scope>NUCLEOTIDE SEQUENCE</scope>
</reference>
<dbReference type="EMBL" id="GBXM01068475">
    <property type="protein sequence ID" value="JAH40102.1"/>
    <property type="molecule type" value="Transcribed_RNA"/>
</dbReference>
<accession>A0A0E9SFS3</accession>
<keyword evidence="1" id="KW-0812">Transmembrane</keyword>
<name>A0A0E9SFS3_ANGAN</name>
<evidence type="ECO:0000313" key="2">
    <source>
        <dbReference type="EMBL" id="JAH40102.1"/>
    </source>
</evidence>